<dbReference type="SUPFAM" id="SSF51215">
    <property type="entry name" value="Regulatory protein AraC"/>
    <property type="match status" value="1"/>
</dbReference>
<keyword evidence="7" id="KW-1185">Reference proteome</keyword>
<dbReference type="Proteomes" id="UP000270678">
    <property type="component" value="Chromosome"/>
</dbReference>
<proteinExistence type="predicted"/>
<evidence type="ECO:0000259" key="5">
    <source>
        <dbReference type="PROSITE" id="PS50983"/>
    </source>
</evidence>
<keyword evidence="3" id="KW-0804">Transcription</keyword>
<dbReference type="PRINTS" id="PR00032">
    <property type="entry name" value="HTHARAC"/>
</dbReference>
<dbReference type="Pfam" id="PF01497">
    <property type="entry name" value="Peripla_BP_2"/>
    <property type="match status" value="1"/>
</dbReference>
<feature type="domain" description="Fe/B12 periplasmic-binding" evidence="5">
    <location>
        <begin position="278"/>
        <end position="545"/>
    </location>
</feature>
<dbReference type="EMBL" id="CP034346">
    <property type="protein sequence ID" value="AZS16868.1"/>
    <property type="molecule type" value="Genomic_DNA"/>
</dbReference>
<evidence type="ECO:0000313" key="7">
    <source>
        <dbReference type="Proteomes" id="UP000270678"/>
    </source>
</evidence>
<evidence type="ECO:0000313" key="6">
    <source>
        <dbReference type="EMBL" id="AZS16868.1"/>
    </source>
</evidence>
<dbReference type="InterPro" id="IPR020449">
    <property type="entry name" value="Tscrpt_reg_AraC-type_HTH"/>
</dbReference>
<organism evidence="6 7">
    <name type="scientific">Paenibacillus lutimineralis</name>
    <dbReference type="NCBI Taxonomy" id="2707005"/>
    <lineage>
        <taxon>Bacteria</taxon>
        <taxon>Bacillati</taxon>
        <taxon>Bacillota</taxon>
        <taxon>Bacilli</taxon>
        <taxon>Bacillales</taxon>
        <taxon>Paenibacillaceae</taxon>
        <taxon>Paenibacillus</taxon>
    </lineage>
</organism>
<dbReference type="RefSeq" id="WP_127001898.1">
    <property type="nucleotide sequence ID" value="NZ_CP034346.1"/>
</dbReference>
<dbReference type="InterPro" id="IPR037923">
    <property type="entry name" value="HTH-like"/>
</dbReference>
<dbReference type="Pfam" id="PF12833">
    <property type="entry name" value="HTH_18"/>
    <property type="match status" value="1"/>
</dbReference>
<dbReference type="InterPro" id="IPR018060">
    <property type="entry name" value="HTH_AraC"/>
</dbReference>
<dbReference type="Gene3D" id="1.10.10.60">
    <property type="entry name" value="Homeodomain-like"/>
    <property type="match status" value="2"/>
</dbReference>
<dbReference type="GO" id="GO:0003700">
    <property type="term" value="F:DNA-binding transcription factor activity"/>
    <property type="evidence" value="ECO:0007669"/>
    <property type="project" value="InterPro"/>
</dbReference>
<dbReference type="InterPro" id="IPR002491">
    <property type="entry name" value="ABC_transptr_periplasmic_BD"/>
</dbReference>
<dbReference type="AlphaFoldDB" id="A0A3S9V2U6"/>
<dbReference type="SUPFAM" id="SSF46689">
    <property type="entry name" value="Homeodomain-like"/>
    <property type="match status" value="2"/>
</dbReference>
<dbReference type="KEGG" id="plut:EI981_21985"/>
<dbReference type="Gene3D" id="3.40.50.1980">
    <property type="entry name" value="Nitrogenase molybdenum iron protein domain"/>
    <property type="match status" value="2"/>
</dbReference>
<dbReference type="SUPFAM" id="SSF53807">
    <property type="entry name" value="Helical backbone' metal receptor"/>
    <property type="match status" value="1"/>
</dbReference>
<dbReference type="PROSITE" id="PS01124">
    <property type="entry name" value="HTH_ARAC_FAMILY_2"/>
    <property type="match status" value="1"/>
</dbReference>
<dbReference type="SMART" id="SM00342">
    <property type="entry name" value="HTH_ARAC"/>
    <property type="match status" value="1"/>
</dbReference>
<evidence type="ECO:0000259" key="4">
    <source>
        <dbReference type="PROSITE" id="PS01124"/>
    </source>
</evidence>
<protein>
    <submittedName>
        <fullName evidence="6">Helix-turn-helix domain-containing protein</fullName>
    </submittedName>
</protein>
<gene>
    <name evidence="6" type="ORF">EI981_21985</name>
</gene>
<sequence length="547" mass="62140">MMINANHKRADLQAMMIRLWHADFYNQIGLNLEQQLAMQNALIIVLKGELNLELEGRAVHLSEGGVQLCPCGRTFGAKSGSCDLVTAAVFHFSLYHADASYKESIKEITDLGSCTLWEDNMTVCSIENLKAISRKVYRNFHHSQSHKQWRAQLDFQELLYELVAGSGNAGGIDKAQALEMARTYVEEHYGEELTIQRLAEVAEFSPKYFADMFKKAYGHSVMDYVTQVRMAKAKQLMLGSDALLKEIAPLVGYKDEFYFSRKFKKEMGLSPSAYMKERSNRIALYGSTSLLGYLTPLQIIPYAAPLHPKWSSEQYHTLGPDIPVHLDAYRQNHNKEANLEKLAAAKPERIICIQGVEPWEKRRLEQIAPIHELSLETGDWKGELMTLATLLDRKAEAEQWLQSFERNIIRLRLRIIQYMQPPAAVVVRVFHDQLALNNSRAVHEVLYKLLGCETPPNLQEAQPIASLTVDQLAMIKAKHIFVLVRQDSETLAYWKELSSSAAWMSIQAVREGKMHLINSYPWREHSPAAMEQMAEAATELLTGKSPC</sequence>
<evidence type="ECO:0000256" key="1">
    <source>
        <dbReference type="ARBA" id="ARBA00023015"/>
    </source>
</evidence>
<dbReference type="InterPro" id="IPR009057">
    <property type="entry name" value="Homeodomain-like_sf"/>
</dbReference>
<evidence type="ECO:0000256" key="2">
    <source>
        <dbReference type="ARBA" id="ARBA00023125"/>
    </source>
</evidence>
<keyword evidence="1" id="KW-0805">Transcription regulation</keyword>
<name>A0A3S9V2U6_9BACL</name>
<accession>A0A3S9V2U6</accession>
<dbReference type="GO" id="GO:0043565">
    <property type="term" value="F:sequence-specific DNA binding"/>
    <property type="evidence" value="ECO:0007669"/>
    <property type="project" value="InterPro"/>
</dbReference>
<dbReference type="PANTHER" id="PTHR43280">
    <property type="entry name" value="ARAC-FAMILY TRANSCRIPTIONAL REGULATOR"/>
    <property type="match status" value="1"/>
</dbReference>
<keyword evidence="2" id="KW-0238">DNA-binding</keyword>
<dbReference type="PROSITE" id="PS50983">
    <property type="entry name" value="FE_B12_PBP"/>
    <property type="match status" value="1"/>
</dbReference>
<evidence type="ECO:0000256" key="3">
    <source>
        <dbReference type="ARBA" id="ARBA00023163"/>
    </source>
</evidence>
<dbReference type="PANTHER" id="PTHR43280:SF28">
    <property type="entry name" value="HTH-TYPE TRANSCRIPTIONAL ACTIVATOR RHAS"/>
    <property type="match status" value="1"/>
</dbReference>
<dbReference type="OrthoDB" id="2461801at2"/>
<reference evidence="7" key="1">
    <citation type="submission" date="2018-12" db="EMBL/GenBank/DDBJ databases">
        <title>Complete genome sequence of Paenibacillus sp. MBLB1234.</title>
        <authorList>
            <person name="Nam Y.-D."/>
            <person name="Kang J."/>
            <person name="Chung W.-H."/>
            <person name="Park Y.S."/>
        </authorList>
    </citation>
    <scope>NUCLEOTIDE SEQUENCE [LARGE SCALE GENOMIC DNA]</scope>
    <source>
        <strain evidence="7">MBLB1234</strain>
    </source>
</reference>
<feature type="domain" description="HTH araC/xylS-type" evidence="4">
    <location>
        <begin position="179"/>
        <end position="277"/>
    </location>
</feature>